<name>A0ABZ3DBG4_9PROT</name>
<dbReference type="Proteomes" id="UP001449795">
    <property type="component" value="Chromosome"/>
</dbReference>
<gene>
    <name evidence="1" type="ORF">AAC691_16890</name>
</gene>
<organism evidence="1 2">
    <name type="scientific">Nguyenibacter vanlangensis</name>
    <dbReference type="NCBI Taxonomy" id="1216886"/>
    <lineage>
        <taxon>Bacteria</taxon>
        <taxon>Pseudomonadati</taxon>
        <taxon>Pseudomonadota</taxon>
        <taxon>Alphaproteobacteria</taxon>
        <taxon>Acetobacterales</taxon>
        <taxon>Acetobacteraceae</taxon>
        <taxon>Nguyenibacter</taxon>
    </lineage>
</organism>
<protein>
    <submittedName>
        <fullName evidence="1">Uncharacterized protein</fullName>
    </submittedName>
</protein>
<evidence type="ECO:0000313" key="1">
    <source>
        <dbReference type="EMBL" id="XAE45108.1"/>
    </source>
</evidence>
<proteinExistence type="predicted"/>
<keyword evidence="2" id="KW-1185">Reference proteome</keyword>
<dbReference type="RefSeq" id="WP_342630255.1">
    <property type="nucleotide sequence ID" value="NZ_CP152276.1"/>
</dbReference>
<accession>A0ABZ3DBG4</accession>
<reference evidence="1 2" key="1">
    <citation type="submission" date="2024-04" db="EMBL/GenBank/DDBJ databases">
        <title>Complete genome sequence of Nguyenibacter vanlangesis HBCM-1154, a strain capable of nitrogen fixation, IAA production, and phosphorus solubilization isolated from sugarcane soil.</title>
        <authorList>
            <person name="MY HANH P."/>
        </authorList>
    </citation>
    <scope>NUCLEOTIDE SEQUENCE [LARGE SCALE GENOMIC DNA]</scope>
    <source>
        <strain evidence="1 2">HBCM 1154</strain>
    </source>
</reference>
<sequence length="33" mass="3722">MENTTEDAFDALYRVHLKGVFFLCAIGKAGLQY</sequence>
<dbReference type="EMBL" id="CP152276">
    <property type="protein sequence ID" value="XAE45108.1"/>
    <property type="molecule type" value="Genomic_DNA"/>
</dbReference>
<evidence type="ECO:0000313" key="2">
    <source>
        <dbReference type="Proteomes" id="UP001449795"/>
    </source>
</evidence>